<dbReference type="PANTHER" id="PTHR43335:SF4">
    <property type="entry name" value="ABC TRANSPORTER, ATP-BINDING PROTEIN"/>
    <property type="match status" value="1"/>
</dbReference>
<keyword evidence="2" id="KW-0813">Transport</keyword>
<dbReference type="RefSeq" id="WP_073132367.1">
    <property type="nucleotide sequence ID" value="NZ_FQWQ01000001.1"/>
</dbReference>
<protein>
    <submittedName>
        <fullName evidence="6">ABC-2 type transport system ATP-binding protein</fullName>
    </submittedName>
</protein>
<evidence type="ECO:0000256" key="1">
    <source>
        <dbReference type="ARBA" id="ARBA00005417"/>
    </source>
</evidence>
<dbReference type="GO" id="GO:0016887">
    <property type="term" value="F:ATP hydrolysis activity"/>
    <property type="evidence" value="ECO:0007669"/>
    <property type="project" value="InterPro"/>
</dbReference>
<dbReference type="Gene3D" id="3.40.50.300">
    <property type="entry name" value="P-loop containing nucleotide triphosphate hydrolases"/>
    <property type="match status" value="1"/>
</dbReference>
<comment type="similarity">
    <text evidence="1">Belongs to the ABC transporter superfamily.</text>
</comment>
<evidence type="ECO:0000259" key="5">
    <source>
        <dbReference type="PROSITE" id="PS50893"/>
    </source>
</evidence>
<dbReference type="InterPro" id="IPR017871">
    <property type="entry name" value="ABC_transporter-like_CS"/>
</dbReference>
<name>A0A1M5M090_9BACT</name>
<dbReference type="OrthoDB" id="9780828at2"/>
<dbReference type="InterPro" id="IPR003593">
    <property type="entry name" value="AAA+_ATPase"/>
</dbReference>
<dbReference type="PANTHER" id="PTHR43335">
    <property type="entry name" value="ABC TRANSPORTER, ATP-BINDING PROTEIN"/>
    <property type="match status" value="1"/>
</dbReference>
<dbReference type="STRING" id="947013.SAMN04488109_1477"/>
<dbReference type="EMBL" id="FQWQ01000001">
    <property type="protein sequence ID" value="SHG70349.1"/>
    <property type="molecule type" value="Genomic_DNA"/>
</dbReference>
<feature type="domain" description="ABC transporter" evidence="5">
    <location>
        <begin position="5"/>
        <end position="233"/>
    </location>
</feature>
<sequence>MTNIIETKDLNFGFSPSVRTLHHLNLQIESESIYCFLGPNGAGKTTTLRILLGLLKADHQRISIFGQHLNSNRLAILKRIGSLIEQPSLYHHLTGHQNLELYRLTFRCDQKRIPEVLSITGLSEARHQLVKTYSLGMKQRLAIALALLHDPELLILDEPTNGLDPQGIIEIRGLIKQLKEEFHKTILVSSHLLSEVEKIATHVGILHKGCLLFQGSSRSLMEMKSENTAFELELDAPEKAMPHLENSFNVRKISETTLSITGMTKEQVPVLLARLVKQDLRIYRAAFGTCSLEDLFLDIIPS</sequence>
<reference evidence="6 7" key="1">
    <citation type="submission" date="2016-11" db="EMBL/GenBank/DDBJ databases">
        <authorList>
            <person name="Jaros S."/>
            <person name="Januszkiewicz K."/>
            <person name="Wedrychowicz H."/>
        </authorList>
    </citation>
    <scope>NUCLEOTIDE SEQUENCE [LARGE SCALE GENOMIC DNA]</scope>
    <source>
        <strain evidence="6 7">DSM 24574</strain>
    </source>
</reference>
<dbReference type="InterPro" id="IPR003439">
    <property type="entry name" value="ABC_transporter-like_ATP-bd"/>
</dbReference>
<dbReference type="SUPFAM" id="SSF52540">
    <property type="entry name" value="P-loop containing nucleoside triphosphate hydrolases"/>
    <property type="match status" value="1"/>
</dbReference>
<keyword evidence="4 6" id="KW-0067">ATP-binding</keyword>
<evidence type="ECO:0000313" key="7">
    <source>
        <dbReference type="Proteomes" id="UP000184212"/>
    </source>
</evidence>
<evidence type="ECO:0000256" key="4">
    <source>
        <dbReference type="ARBA" id="ARBA00022840"/>
    </source>
</evidence>
<keyword evidence="7" id="KW-1185">Reference proteome</keyword>
<evidence type="ECO:0000256" key="2">
    <source>
        <dbReference type="ARBA" id="ARBA00022448"/>
    </source>
</evidence>
<dbReference type="AlphaFoldDB" id="A0A1M5M090"/>
<keyword evidence="3" id="KW-0547">Nucleotide-binding</keyword>
<dbReference type="Proteomes" id="UP000184212">
    <property type="component" value="Unassembled WGS sequence"/>
</dbReference>
<dbReference type="InterPro" id="IPR027417">
    <property type="entry name" value="P-loop_NTPase"/>
</dbReference>
<dbReference type="PROSITE" id="PS00211">
    <property type="entry name" value="ABC_TRANSPORTER_1"/>
    <property type="match status" value="1"/>
</dbReference>
<evidence type="ECO:0000256" key="3">
    <source>
        <dbReference type="ARBA" id="ARBA00022741"/>
    </source>
</evidence>
<dbReference type="Pfam" id="PF00005">
    <property type="entry name" value="ABC_tran"/>
    <property type="match status" value="1"/>
</dbReference>
<dbReference type="SMART" id="SM00382">
    <property type="entry name" value="AAA"/>
    <property type="match status" value="1"/>
</dbReference>
<dbReference type="PROSITE" id="PS50893">
    <property type="entry name" value="ABC_TRANSPORTER_2"/>
    <property type="match status" value="1"/>
</dbReference>
<evidence type="ECO:0000313" key="6">
    <source>
        <dbReference type="EMBL" id="SHG70349.1"/>
    </source>
</evidence>
<gene>
    <name evidence="6" type="ORF">SAMN04488109_1477</name>
</gene>
<organism evidence="6 7">
    <name type="scientific">Chryseolinea serpens</name>
    <dbReference type="NCBI Taxonomy" id="947013"/>
    <lineage>
        <taxon>Bacteria</taxon>
        <taxon>Pseudomonadati</taxon>
        <taxon>Bacteroidota</taxon>
        <taxon>Cytophagia</taxon>
        <taxon>Cytophagales</taxon>
        <taxon>Fulvivirgaceae</taxon>
        <taxon>Chryseolinea</taxon>
    </lineage>
</organism>
<proteinExistence type="inferred from homology"/>
<dbReference type="GO" id="GO:0005524">
    <property type="term" value="F:ATP binding"/>
    <property type="evidence" value="ECO:0007669"/>
    <property type="project" value="UniProtKB-KW"/>
</dbReference>
<accession>A0A1M5M090</accession>